<keyword evidence="1" id="KW-0862">Zinc</keyword>
<dbReference type="InterPro" id="IPR001841">
    <property type="entry name" value="Znf_RING"/>
</dbReference>
<dbReference type="SUPFAM" id="SSF57850">
    <property type="entry name" value="RING/U-box"/>
    <property type="match status" value="1"/>
</dbReference>
<dbReference type="Pfam" id="PF13639">
    <property type="entry name" value="zf-RING_2"/>
    <property type="match status" value="1"/>
</dbReference>
<dbReference type="PROSITE" id="PS50089">
    <property type="entry name" value="ZF_RING_2"/>
    <property type="match status" value="1"/>
</dbReference>
<reference evidence="3 4" key="1">
    <citation type="submission" date="2012-05" db="EMBL/GenBank/DDBJ databases">
        <title>Recombination and specialization in a pathogen metapopulation.</title>
        <authorList>
            <person name="Gardiner A."/>
            <person name="Kemen E."/>
            <person name="Schultz-Larsen T."/>
            <person name="MacLean D."/>
            <person name="Van Oosterhout C."/>
            <person name="Jones J.D.G."/>
        </authorList>
    </citation>
    <scope>NUCLEOTIDE SEQUENCE [LARGE SCALE GENOMIC DNA]</scope>
    <source>
        <strain evidence="3 4">Ac Nc2</strain>
    </source>
</reference>
<name>A0A024GSV8_9STRA</name>
<dbReference type="InterPro" id="IPR033467">
    <property type="entry name" value="Tesmin/TSO1-like_CXC"/>
</dbReference>
<dbReference type="OrthoDB" id="8062037at2759"/>
<sequence length="510" mass="56817">MQPTKKARVIVAHGWGTAAPSTSSVFCDESRLRHIYEMDSMDHVEASVGGKGSQSCAQITGNRSLDSIDYVMADMVKSCKWITEKSKGVNSVSECVACLQEGAVLEILPCGHTLHPDCFLRWYRLNRSCPLCRGSAEKIEAAKDSMKVQENIMEDDLEGRISEMIPESVLEEGMIQQKEVGEMREDDLIEFLDTESSVSWTEDVLMEDRNDVSLSANDPTLLKSVETLQLLLPSSDGCKKDVGSSASCNYPPTTTIPNYWHVLSEDFGRSSHSGRDGNMDSSFAVKAQAGNDLPTIHRTGMNESRDNDLDTNKTVSCRCSGGCRNGRCACVRENGMCSSACRCTSCQNPFSIVKSVGANMEILKNDSCFMQNACKGRIMKSRLQEFLTLTCCNRQIRVKECLHGYTCMDCTSSFAPKNKLEYHYTFSWCTNRLLQAMKTPRRHCDICKRCTDHRDQHCNDCNRCYFAGVTGELPCSCQGYQNKSNQIETEAIAFDHVVASAEEENECTIM</sequence>
<evidence type="ECO:0000259" key="2">
    <source>
        <dbReference type="PROSITE" id="PS50089"/>
    </source>
</evidence>
<comment type="caution">
    <text evidence="3">The sequence shown here is derived from an EMBL/GenBank/DDBJ whole genome shotgun (WGS) entry which is preliminary data.</text>
</comment>
<keyword evidence="4" id="KW-1185">Reference proteome</keyword>
<feature type="domain" description="RING-type" evidence="2">
    <location>
        <begin position="95"/>
        <end position="133"/>
    </location>
</feature>
<dbReference type="AlphaFoldDB" id="A0A024GSV8"/>
<dbReference type="Proteomes" id="UP000053237">
    <property type="component" value="Unassembled WGS sequence"/>
</dbReference>
<keyword evidence="1" id="KW-0863">Zinc-finger</keyword>
<protein>
    <recommendedName>
        <fullName evidence="2">RING-type domain-containing protein</fullName>
    </recommendedName>
</protein>
<dbReference type="InterPro" id="IPR013083">
    <property type="entry name" value="Znf_RING/FYVE/PHD"/>
</dbReference>
<dbReference type="EMBL" id="CAIX01000378">
    <property type="protein sequence ID" value="CCI50004.1"/>
    <property type="molecule type" value="Genomic_DNA"/>
</dbReference>
<dbReference type="SMART" id="SM01114">
    <property type="entry name" value="CXC"/>
    <property type="match status" value="1"/>
</dbReference>
<dbReference type="STRING" id="65357.A0A024GSV8"/>
<dbReference type="Gene3D" id="3.30.40.10">
    <property type="entry name" value="Zinc/RING finger domain, C3HC4 (zinc finger)"/>
    <property type="match status" value="1"/>
</dbReference>
<evidence type="ECO:0000313" key="4">
    <source>
        <dbReference type="Proteomes" id="UP000053237"/>
    </source>
</evidence>
<dbReference type="InParanoid" id="A0A024GSV8"/>
<evidence type="ECO:0000313" key="3">
    <source>
        <dbReference type="EMBL" id="CCI50004.1"/>
    </source>
</evidence>
<dbReference type="GO" id="GO:0008270">
    <property type="term" value="F:zinc ion binding"/>
    <property type="evidence" value="ECO:0007669"/>
    <property type="project" value="UniProtKB-KW"/>
</dbReference>
<evidence type="ECO:0000256" key="1">
    <source>
        <dbReference type="PROSITE-ProRule" id="PRU00175"/>
    </source>
</evidence>
<keyword evidence="1" id="KW-0479">Metal-binding</keyword>
<accession>A0A024GSV8</accession>
<proteinExistence type="predicted"/>
<gene>
    <name evidence="3" type="ORF">BN9_115080</name>
</gene>
<dbReference type="PROSITE" id="PS50216">
    <property type="entry name" value="DHHC"/>
    <property type="match status" value="1"/>
</dbReference>
<dbReference type="SMART" id="SM00184">
    <property type="entry name" value="RING"/>
    <property type="match status" value="1"/>
</dbReference>
<organism evidence="3 4">
    <name type="scientific">Albugo candida</name>
    <dbReference type="NCBI Taxonomy" id="65357"/>
    <lineage>
        <taxon>Eukaryota</taxon>
        <taxon>Sar</taxon>
        <taxon>Stramenopiles</taxon>
        <taxon>Oomycota</taxon>
        <taxon>Peronosporomycetes</taxon>
        <taxon>Albuginales</taxon>
        <taxon>Albuginaceae</taxon>
        <taxon>Albugo</taxon>
    </lineage>
</organism>